<feature type="non-terminal residue" evidence="1">
    <location>
        <position position="60"/>
    </location>
</feature>
<gene>
    <name evidence="1" type="ORF">BD289DRAFT_424896</name>
</gene>
<reference evidence="1 2" key="1">
    <citation type="journal article" date="2018" name="Mycol. Prog.">
        <title>Coniella lustricola, a new species from submerged detritus.</title>
        <authorList>
            <person name="Raudabaugh D.B."/>
            <person name="Iturriaga T."/>
            <person name="Carver A."/>
            <person name="Mondo S."/>
            <person name="Pangilinan J."/>
            <person name="Lipzen A."/>
            <person name="He G."/>
            <person name="Amirebrahimi M."/>
            <person name="Grigoriev I.V."/>
            <person name="Miller A.N."/>
        </authorList>
    </citation>
    <scope>NUCLEOTIDE SEQUENCE [LARGE SCALE GENOMIC DNA]</scope>
    <source>
        <strain evidence="1 2">B22-T-1</strain>
    </source>
</reference>
<evidence type="ECO:0000313" key="2">
    <source>
        <dbReference type="Proteomes" id="UP000241462"/>
    </source>
</evidence>
<dbReference type="AlphaFoldDB" id="A0A2T3AI00"/>
<accession>A0A2T3AI00</accession>
<protein>
    <submittedName>
        <fullName evidence="1">Uncharacterized protein</fullName>
    </submittedName>
</protein>
<dbReference type="InParanoid" id="A0A2T3AI00"/>
<dbReference type="Proteomes" id="UP000241462">
    <property type="component" value="Unassembled WGS sequence"/>
</dbReference>
<dbReference type="EMBL" id="KZ678387">
    <property type="protein sequence ID" value="PSR98991.1"/>
    <property type="molecule type" value="Genomic_DNA"/>
</dbReference>
<keyword evidence="2" id="KW-1185">Reference proteome</keyword>
<proteinExistence type="predicted"/>
<evidence type="ECO:0000313" key="1">
    <source>
        <dbReference type="EMBL" id="PSR98991.1"/>
    </source>
</evidence>
<sequence length="60" mass="6844">MASQKWFLDADIRARARDELRSRSNFDSSQPAYTSNMVNWKHLRGILSRINIFGGGGGWT</sequence>
<name>A0A2T3AI00_9PEZI</name>
<organism evidence="1 2">
    <name type="scientific">Coniella lustricola</name>
    <dbReference type="NCBI Taxonomy" id="2025994"/>
    <lineage>
        <taxon>Eukaryota</taxon>
        <taxon>Fungi</taxon>
        <taxon>Dikarya</taxon>
        <taxon>Ascomycota</taxon>
        <taxon>Pezizomycotina</taxon>
        <taxon>Sordariomycetes</taxon>
        <taxon>Sordariomycetidae</taxon>
        <taxon>Diaporthales</taxon>
        <taxon>Schizoparmaceae</taxon>
        <taxon>Coniella</taxon>
    </lineage>
</organism>